<reference evidence="2" key="1">
    <citation type="submission" date="2019-07" db="EMBL/GenBank/DDBJ databases">
        <authorList>
            <person name="Lazarte J.N."/>
            <person name="Poliero A."/>
            <person name="Beron C."/>
        </authorList>
    </citation>
    <scope>NUCLEOTIDE SEQUENCE</scope>
    <source>
        <strain evidence="2">FCC7</strain>
    </source>
</reference>
<dbReference type="Gene3D" id="3.40.50.720">
    <property type="entry name" value="NAD(P)-binding Rossmann-like Domain"/>
    <property type="match status" value="1"/>
</dbReference>
<name>A0AAW4HXY5_BACTU</name>
<dbReference type="Gene3D" id="3.30.1330.230">
    <property type="match status" value="2"/>
</dbReference>
<dbReference type="InterPro" id="IPR049274">
    <property type="entry name" value="LynD/TruD_wHTH-like"/>
</dbReference>
<dbReference type="PANTHER" id="PTHR37809">
    <property type="entry name" value="RIBOSOMAL PROTEIN S12 METHYLTHIOTRANSFERASE ACCESSORY FACTOR YCAO"/>
    <property type="match status" value="1"/>
</dbReference>
<dbReference type="NCBIfam" id="TIGR03604">
    <property type="entry name" value="TOMM_cyclo_SagD"/>
    <property type="match status" value="1"/>
</dbReference>
<dbReference type="Gene3D" id="3.30.40.250">
    <property type="match status" value="1"/>
</dbReference>
<dbReference type="RefSeq" id="WP_206905643.1">
    <property type="nucleotide sequence ID" value="NZ_JAWUAH010000056.1"/>
</dbReference>
<dbReference type="Gene3D" id="3.90.930.60">
    <property type="match status" value="1"/>
</dbReference>
<dbReference type="InterPro" id="IPR022291">
    <property type="entry name" value="Bacteriocin_synth_cyclodeHase"/>
</dbReference>
<dbReference type="NCBIfam" id="TIGR03882">
    <property type="entry name" value="cyclo_dehyd_2"/>
    <property type="match status" value="1"/>
</dbReference>
<feature type="domain" description="YcaO" evidence="1">
    <location>
        <begin position="381"/>
        <end position="749"/>
    </location>
</feature>
<dbReference type="Pfam" id="PF02624">
    <property type="entry name" value="YcaO"/>
    <property type="match status" value="1"/>
</dbReference>
<dbReference type="AlphaFoldDB" id="A0AAW4HXY5"/>
<reference evidence="2" key="2">
    <citation type="journal article" date="2021" name="J. Invertebr. Pathol.">
        <title>Molecular characterization of a Bacillus thuringiensis strain from Argentina, toxic against Lepidoptera and Coleoptera, based on its whole-genome and Cry protein analysis.</title>
        <authorList>
            <person name="Nicolas Lazarte J."/>
            <person name="Pia Valacco M."/>
            <person name="Moreno S."/>
            <person name="Salerno G.L."/>
            <person name="Beron C.M."/>
        </authorList>
    </citation>
    <scope>NUCLEOTIDE SEQUENCE</scope>
    <source>
        <strain evidence="2">FCC7</strain>
    </source>
</reference>
<comment type="caution">
    <text evidence="2">The sequence shown here is derived from an EMBL/GenBank/DDBJ whole genome shotgun (WGS) entry which is preliminary data.</text>
</comment>
<dbReference type="Proteomes" id="UP000775627">
    <property type="component" value="Unassembled WGS sequence"/>
</dbReference>
<sequence length="749" mass="87050">MLIQPLLNPQYKIFLDNDGVHLINENKKIHLQQDIYKLIIPLINGKRTTDEIVKALENIIPAAQVFYAIMLMKNEGYLLETNGSRPEVTAYWADQNLDYLQIEKHVKNTQLNIHNFSDLKHETLKFRLKNYGFILEETSNFDIVLVDDYLQEQLEEFNLRSLKLNRPWILAKPTGSTIWIGPVFRPNDTACWECLAHRLRINLSESYYLQSSGDDSNQLMFSPIGLPSTIEMALNMLTTETIKAIVHTNDYILNSNILTFNLNTYNSQLHRLTKRPQCLRCGNKKNNPPSPIILKSNTNYFTLENGHRSSMPQETLQKYKHLVSPITGIIQSLERASSNGGVHVYTAGQNLAMQQIEYRNNIELTFTKNLKQRHLRSFSGGKGINDIQAKVSALCEAAERYSGVYRGDEYKIITSFKELGHKAIHPNNCMNFSDYQYKNRNLLNKGKKWSHIIPHPFEENEEISWTPLWSLTEKTFKYIPTSYCYYGYTDSQNKIYCIGNSNGSAAGNTVEEAIFQGFLELVERDAVAIWWYNRIKRPIVEFKSFNIEYINNLHEYYRTVDREMWILDITHDLNIPTFVAISRNFKQPKEDIIFGFGTHIDAKIALVRAVTEMNQFYVLLPFKDNKDGEFDQDILNWWNTANLENQPHLKPEISMPRKKITDYPIINSQDILKDLQYCKSQIERQGMEILVLDQTRPDIGLPVVKVIIPGMRHFWNNFAPGRLYDVPIKMGWLKQSLKEKSLNPVMMFI</sequence>
<dbReference type="InterPro" id="IPR035985">
    <property type="entry name" value="Ubiquitin-activating_enz"/>
</dbReference>
<dbReference type="InterPro" id="IPR003776">
    <property type="entry name" value="YcaO-like_dom"/>
</dbReference>
<evidence type="ECO:0000313" key="2">
    <source>
        <dbReference type="EMBL" id="MBN9901098.1"/>
    </source>
</evidence>
<proteinExistence type="predicted"/>
<dbReference type="PANTHER" id="PTHR37809:SF1">
    <property type="entry name" value="RIBOSOMAL PROTEIN S12 METHYLTHIOTRANSFERASE ACCESSORY FACTOR YCAO"/>
    <property type="match status" value="1"/>
</dbReference>
<accession>A0AAW4HXY5</accession>
<dbReference type="EMBL" id="VIXF01000003">
    <property type="protein sequence ID" value="MBN9901098.1"/>
    <property type="molecule type" value="Genomic_DNA"/>
</dbReference>
<dbReference type="Pfam" id="PF21084">
    <property type="entry name" value="WHD_DUF4423_like"/>
    <property type="match status" value="1"/>
</dbReference>
<gene>
    <name evidence="2" type="ORF">FME64_27655</name>
</gene>
<evidence type="ECO:0000313" key="3">
    <source>
        <dbReference type="Proteomes" id="UP000775627"/>
    </source>
</evidence>
<protein>
    <submittedName>
        <fullName evidence="2">TOMM leader peptide-binding protein</fullName>
    </submittedName>
</protein>
<dbReference type="NCBIfam" id="TIGR00702">
    <property type="entry name" value="YcaO-type kinase domain"/>
    <property type="match status" value="1"/>
</dbReference>
<evidence type="ECO:0000259" key="1">
    <source>
        <dbReference type="PROSITE" id="PS51664"/>
    </source>
</evidence>
<dbReference type="SUPFAM" id="SSF69572">
    <property type="entry name" value="Activating enzymes of the ubiquitin-like proteins"/>
    <property type="match status" value="1"/>
</dbReference>
<organism evidence="2 3">
    <name type="scientific">Bacillus thuringiensis</name>
    <dbReference type="NCBI Taxonomy" id="1428"/>
    <lineage>
        <taxon>Bacteria</taxon>
        <taxon>Bacillati</taxon>
        <taxon>Bacillota</taxon>
        <taxon>Bacilli</taxon>
        <taxon>Bacillales</taxon>
        <taxon>Bacillaceae</taxon>
        <taxon>Bacillus</taxon>
        <taxon>Bacillus cereus group</taxon>
    </lineage>
</organism>
<dbReference type="PROSITE" id="PS51664">
    <property type="entry name" value="YCAO"/>
    <property type="match status" value="1"/>
</dbReference>
<dbReference type="Gene3D" id="3.30.160.660">
    <property type="match status" value="1"/>
</dbReference>
<dbReference type="GO" id="GO:0008641">
    <property type="term" value="F:ubiquitin-like modifier activating enzyme activity"/>
    <property type="evidence" value="ECO:0007669"/>
    <property type="project" value="InterPro"/>
</dbReference>
<dbReference type="InterPro" id="IPR027624">
    <property type="entry name" value="TOMM_cyclo_SagD"/>
</dbReference>